<gene>
    <name evidence="1" type="ORF">LZ012_00050</name>
</gene>
<name>A0ABS9JWT6_9RHOO</name>
<comment type="caution">
    <text evidence="1">The sequence shown here is derived from an EMBL/GenBank/DDBJ whole genome shotgun (WGS) entry which is preliminary data.</text>
</comment>
<evidence type="ECO:0000313" key="2">
    <source>
        <dbReference type="Proteomes" id="UP001165384"/>
    </source>
</evidence>
<accession>A0ABS9JWT6</accession>
<dbReference type="RefSeq" id="WP_275706242.1">
    <property type="nucleotide sequence ID" value="NZ_JAKLTN010000001.1"/>
</dbReference>
<reference evidence="1" key="1">
    <citation type="submission" date="2022-01" db="EMBL/GenBank/DDBJ databases">
        <authorList>
            <person name="Jo J.-H."/>
            <person name="Im W.-T."/>
        </authorList>
    </citation>
    <scope>NUCLEOTIDE SEQUENCE</scope>
    <source>
        <strain evidence="1">XY25</strain>
    </source>
</reference>
<sequence length="179" mass="19572">MTFHSLHCHTANNMPSGIAVSAAAAWTPDGGLRLEYRLQGAIATLRVPPPAKPQATDGLWQHTCCEAFVAAAGEAAYREFNFSPSSRWAAYRFDAYRQRDMDWQPGAHPIVSLQIAGDCLRLLADIPASLLPETADLDLGLTVVIETPAGDKSYWALCHAGQQPDFHLRDSFTLPLTRP</sequence>
<proteinExistence type="predicted"/>
<dbReference type="CDD" id="cd09627">
    <property type="entry name" value="DOMON_murB_like"/>
    <property type="match status" value="1"/>
</dbReference>
<dbReference type="Gene3D" id="2.60.40.1190">
    <property type="match status" value="1"/>
</dbReference>
<dbReference type="EMBL" id="JAKLTN010000001">
    <property type="protein sequence ID" value="MCG2575380.1"/>
    <property type="molecule type" value="Genomic_DNA"/>
</dbReference>
<dbReference type="Proteomes" id="UP001165384">
    <property type="component" value="Unassembled WGS sequence"/>
</dbReference>
<evidence type="ECO:0000313" key="1">
    <source>
        <dbReference type="EMBL" id="MCG2575380.1"/>
    </source>
</evidence>
<protein>
    <submittedName>
        <fullName evidence="1">DOMON-like domain-containing protein</fullName>
    </submittedName>
</protein>
<keyword evidence="2" id="KW-1185">Reference proteome</keyword>
<organism evidence="1 2">
    <name type="scientific">Dechloromonas hankyongensis</name>
    <dbReference type="NCBI Taxonomy" id="2908002"/>
    <lineage>
        <taxon>Bacteria</taxon>
        <taxon>Pseudomonadati</taxon>
        <taxon>Pseudomonadota</taxon>
        <taxon>Betaproteobacteria</taxon>
        <taxon>Rhodocyclales</taxon>
        <taxon>Azonexaceae</taxon>
        <taxon>Dechloromonas</taxon>
    </lineage>
</organism>